<protein>
    <recommendedName>
        <fullName evidence="1">Pyrrolo-quinoline quinone repeat domain-containing protein</fullName>
    </recommendedName>
</protein>
<reference evidence="2 3" key="1">
    <citation type="submission" date="2015-07" db="EMBL/GenBank/DDBJ databases">
        <authorList>
            <person name="Ju K.-S."/>
            <person name="Doroghazi J.R."/>
            <person name="Metcalf W.W."/>
        </authorList>
    </citation>
    <scope>NUCLEOTIDE SEQUENCE [LARGE SCALE GENOMIC DNA]</scope>
    <source>
        <strain evidence="2 3">NRRL B-3589</strain>
    </source>
</reference>
<dbReference type="InterPro" id="IPR011047">
    <property type="entry name" value="Quinoprotein_ADH-like_sf"/>
</dbReference>
<comment type="caution">
    <text evidence="2">The sequence shown here is derived from an EMBL/GenBank/DDBJ whole genome shotgun (WGS) entry which is preliminary data.</text>
</comment>
<evidence type="ECO:0000313" key="2">
    <source>
        <dbReference type="EMBL" id="KOG88314.1"/>
    </source>
</evidence>
<sequence length="420" mass="44925">MIALALLLVAGAATGGWLLWGGDDAHPVARKTSRPHRVDARLDWVVPAPQAAPSGTGAAAAWFAHGNLIQADKNNVVAYAMDGGKRRWSLPVPGDTCGTSREADHDTAIVLYGAAGRFECDQIMAVNLKEGTKRWAHPLPENGTWDSASISMSDGVINLASVGAWASYAAEDGHAVHRPSLLADGCADRGSKVDRAMLTRVECKSTLNFLMRVDRKSGKEQWIWKAPEGTEIKNVISTEPAAVVLALSAREGFGDIVVLNDKGRMGAKISLTEGPYDPDCEAVRLNSCRRIVVADGILYIPTKPTGGPDGTRRNQIAAFDLRTGKKLWSTDVGGVRVNRPVAIHEGRLLVYQDALQDEGGKVASLDLKQGRAKPYMRLPAESADKEHQLANLGSVYFQDGKLIIAGESSGDGEASALVFQ</sequence>
<name>A0ABR5J4N1_9ACTN</name>
<organism evidence="2 3">
    <name type="scientific">Streptomyces varsoviensis</name>
    <dbReference type="NCBI Taxonomy" id="67373"/>
    <lineage>
        <taxon>Bacteria</taxon>
        <taxon>Bacillati</taxon>
        <taxon>Actinomycetota</taxon>
        <taxon>Actinomycetes</taxon>
        <taxon>Kitasatosporales</taxon>
        <taxon>Streptomycetaceae</taxon>
        <taxon>Streptomyces</taxon>
    </lineage>
</organism>
<evidence type="ECO:0000259" key="1">
    <source>
        <dbReference type="Pfam" id="PF13360"/>
    </source>
</evidence>
<dbReference type="Pfam" id="PF13360">
    <property type="entry name" value="PQQ_2"/>
    <property type="match status" value="1"/>
</dbReference>
<dbReference type="PANTHER" id="PTHR34512">
    <property type="entry name" value="CELL SURFACE PROTEIN"/>
    <property type="match status" value="1"/>
</dbReference>
<feature type="domain" description="Pyrrolo-quinoline quinone repeat" evidence="1">
    <location>
        <begin position="123"/>
        <end position="371"/>
    </location>
</feature>
<dbReference type="PANTHER" id="PTHR34512:SF30">
    <property type="entry name" value="OUTER MEMBRANE PROTEIN ASSEMBLY FACTOR BAMB"/>
    <property type="match status" value="1"/>
</dbReference>
<accession>A0ABR5J4N1</accession>
<dbReference type="RefSeq" id="WP_030890386.1">
    <property type="nucleotide sequence ID" value="NZ_JBIRHZ010000010.1"/>
</dbReference>
<dbReference type="Gene3D" id="2.130.10.10">
    <property type="entry name" value="YVTN repeat-like/Quinoprotein amine dehydrogenase"/>
    <property type="match status" value="2"/>
</dbReference>
<dbReference type="EMBL" id="LGUT01001745">
    <property type="protein sequence ID" value="KOG88314.1"/>
    <property type="molecule type" value="Genomic_DNA"/>
</dbReference>
<dbReference type="Proteomes" id="UP000037020">
    <property type="component" value="Unassembled WGS sequence"/>
</dbReference>
<dbReference type="InterPro" id="IPR002372">
    <property type="entry name" value="PQQ_rpt_dom"/>
</dbReference>
<proteinExistence type="predicted"/>
<keyword evidence="3" id="KW-1185">Reference proteome</keyword>
<evidence type="ECO:0000313" key="3">
    <source>
        <dbReference type="Proteomes" id="UP000037020"/>
    </source>
</evidence>
<dbReference type="InterPro" id="IPR015943">
    <property type="entry name" value="WD40/YVTN_repeat-like_dom_sf"/>
</dbReference>
<dbReference type="SUPFAM" id="SSF50998">
    <property type="entry name" value="Quinoprotein alcohol dehydrogenase-like"/>
    <property type="match status" value="1"/>
</dbReference>
<gene>
    <name evidence="2" type="ORF">ADK38_20435</name>
</gene>